<feature type="signal peptide" evidence="13">
    <location>
        <begin position="1"/>
        <end position="30"/>
    </location>
</feature>
<keyword evidence="6 11" id="KW-0862">Zinc</keyword>
<keyword evidence="3 11" id="KW-0479">Metal-binding</keyword>
<dbReference type="InterPro" id="IPR021190">
    <property type="entry name" value="Pept_M10A"/>
</dbReference>
<feature type="binding site" evidence="11">
    <location>
        <position position="295"/>
    </location>
    <ligand>
        <name>Zn(2+)</name>
        <dbReference type="ChEBI" id="CHEBI:29105"/>
        <label>2</label>
        <note>catalytic</note>
    </ligand>
</feature>
<feature type="binding site" evidence="11">
    <location>
        <position position="212"/>
    </location>
    <ligand>
        <name>Ca(2+)</name>
        <dbReference type="ChEBI" id="CHEBI:29108"/>
        <label>2</label>
    </ligand>
</feature>
<dbReference type="InterPro" id="IPR024079">
    <property type="entry name" value="MetalloPept_cat_dom_sf"/>
</dbReference>
<keyword evidence="8" id="KW-0865">Zymogen</keyword>
<evidence type="ECO:0000256" key="3">
    <source>
        <dbReference type="ARBA" id="ARBA00022723"/>
    </source>
</evidence>
<evidence type="ECO:0000256" key="11">
    <source>
        <dbReference type="PIRSR" id="PIRSR621190-2"/>
    </source>
</evidence>
<evidence type="ECO:0000256" key="9">
    <source>
        <dbReference type="ARBA" id="ARBA00023180"/>
    </source>
</evidence>
<keyword evidence="4 13" id="KW-0732">Signal</keyword>
<reference evidence="15" key="1">
    <citation type="journal article" date="2023" name="Plant J.">
        <title>The genome of the king protea, Protea cynaroides.</title>
        <authorList>
            <person name="Chang J."/>
            <person name="Duong T.A."/>
            <person name="Schoeman C."/>
            <person name="Ma X."/>
            <person name="Roodt D."/>
            <person name="Barker N."/>
            <person name="Li Z."/>
            <person name="Van de Peer Y."/>
            <person name="Mizrachi E."/>
        </authorList>
    </citation>
    <scope>NUCLEOTIDE SEQUENCE</scope>
    <source>
        <tissue evidence="15">Young leaves</tissue>
    </source>
</reference>
<dbReference type="CDD" id="cd04278">
    <property type="entry name" value="ZnMc_MMP"/>
    <property type="match status" value="1"/>
</dbReference>
<dbReference type="InterPro" id="IPR036365">
    <property type="entry name" value="PGBD-like_sf"/>
</dbReference>
<evidence type="ECO:0000313" key="15">
    <source>
        <dbReference type="EMBL" id="KAJ4973854.1"/>
    </source>
</evidence>
<comment type="cofactor">
    <cofactor evidence="11">
        <name>Ca(2+)</name>
        <dbReference type="ChEBI" id="CHEBI:29108"/>
    </cofactor>
    <text evidence="11">Can bind about 5 Ca(2+) ions per subunit.</text>
</comment>
<dbReference type="GO" id="GO:0008270">
    <property type="term" value="F:zinc ion binding"/>
    <property type="evidence" value="ECO:0007669"/>
    <property type="project" value="InterPro"/>
</dbReference>
<evidence type="ECO:0000256" key="8">
    <source>
        <dbReference type="ARBA" id="ARBA00023145"/>
    </source>
</evidence>
<gene>
    <name evidence="15" type="ORF">NE237_007028</name>
</gene>
<dbReference type="InterPro" id="IPR006026">
    <property type="entry name" value="Peptidase_Metallo"/>
</dbReference>
<evidence type="ECO:0000256" key="1">
    <source>
        <dbReference type="ARBA" id="ARBA00009614"/>
    </source>
</evidence>
<feature type="binding site" evidence="11">
    <location>
        <position position="281"/>
    </location>
    <ligand>
        <name>Zn(2+)</name>
        <dbReference type="ChEBI" id="CHEBI:29105"/>
        <label>2</label>
        <note>catalytic</note>
    </ligand>
</feature>
<keyword evidence="5" id="KW-0378">Hydrolase</keyword>
<name>A0A9Q0KPA8_9MAGN</name>
<dbReference type="GO" id="GO:0031012">
    <property type="term" value="C:extracellular matrix"/>
    <property type="evidence" value="ECO:0007669"/>
    <property type="project" value="InterPro"/>
</dbReference>
<dbReference type="FunFam" id="3.40.390.10:FF:000018">
    <property type="entry name" value="Metalloendoproteinase 1"/>
    <property type="match status" value="1"/>
</dbReference>
<dbReference type="PANTHER" id="PTHR10201">
    <property type="entry name" value="MATRIX METALLOPROTEINASE"/>
    <property type="match status" value="1"/>
</dbReference>
<dbReference type="GO" id="GO:0004222">
    <property type="term" value="F:metalloendopeptidase activity"/>
    <property type="evidence" value="ECO:0007669"/>
    <property type="project" value="InterPro"/>
</dbReference>
<comment type="similarity">
    <text evidence="1">Belongs to the peptidase M10A family. Matrix metalloproteinases (MMPs) subfamily.</text>
</comment>
<evidence type="ECO:0000256" key="13">
    <source>
        <dbReference type="SAM" id="SignalP"/>
    </source>
</evidence>
<feature type="binding site" evidence="11">
    <location>
        <position position="247"/>
    </location>
    <ligand>
        <name>Zn(2+)</name>
        <dbReference type="ChEBI" id="CHEBI:29105"/>
        <label>1</label>
    </ligand>
</feature>
<dbReference type="PRINTS" id="PR00138">
    <property type="entry name" value="MATRIXIN"/>
</dbReference>
<accession>A0A9Q0KPA8</accession>
<dbReference type="AlphaFoldDB" id="A0A9Q0KPA8"/>
<evidence type="ECO:0000256" key="5">
    <source>
        <dbReference type="ARBA" id="ARBA00022801"/>
    </source>
</evidence>
<feature type="binding site" evidence="11">
    <location>
        <position position="237"/>
    </location>
    <ligand>
        <name>Zn(2+)</name>
        <dbReference type="ChEBI" id="CHEBI:29105"/>
        <label>1</label>
    </ligand>
</feature>
<feature type="binding site" evidence="11">
    <location>
        <position position="252"/>
    </location>
    <ligand>
        <name>Ca(2+)</name>
        <dbReference type="ChEBI" id="CHEBI:29108"/>
        <label>1</label>
    </ligand>
</feature>
<feature type="active site" evidence="10">
    <location>
        <position position="278"/>
    </location>
</feature>
<keyword evidence="16" id="KW-1185">Reference proteome</keyword>
<proteinExistence type="inferred from homology"/>
<feature type="binding site" evidence="11">
    <location>
        <position position="222"/>
    </location>
    <ligand>
        <name>Zn(2+)</name>
        <dbReference type="ChEBI" id="CHEBI:29105"/>
        <label>1</label>
    </ligand>
</feature>
<dbReference type="GO" id="GO:0030574">
    <property type="term" value="P:collagen catabolic process"/>
    <property type="evidence" value="ECO:0007669"/>
    <property type="project" value="TreeGrafter"/>
</dbReference>
<evidence type="ECO:0000259" key="14">
    <source>
        <dbReference type="SMART" id="SM00235"/>
    </source>
</evidence>
<comment type="caution">
    <text evidence="15">The sequence shown here is derived from an EMBL/GenBank/DDBJ whole genome shotgun (WGS) entry which is preliminary data.</text>
</comment>
<evidence type="ECO:0000256" key="6">
    <source>
        <dbReference type="ARBA" id="ARBA00022833"/>
    </source>
</evidence>
<evidence type="ECO:0000256" key="2">
    <source>
        <dbReference type="ARBA" id="ARBA00022670"/>
    </source>
</evidence>
<evidence type="ECO:0000256" key="12">
    <source>
        <dbReference type="PIRSR" id="PIRSR621190-5"/>
    </source>
</evidence>
<dbReference type="Proteomes" id="UP001141806">
    <property type="component" value="Unassembled WGS sequence"/>
</dbReference>
<dbReference type="InterPro" id="IPR001818">
    <property type="entry name" value="Pept_M10_metallopeptidase"/>
</dbReference>
<dbReference type="Pfam" id="PF01471">
    <property type="entry name" value="PG_binding_1"/>
    <property type="match status" value="1"/>
</dbReference>
<feature type="binding site" evidence="11">
    <location>
        <position position="287"/>
    </location>
    <ligand>
        <name>Zn(2+)</name>
        <dbReference type="ChEBI" id="CHEBI:29105"/>
        <label>2</label>
        <note>catalytic</note>
    </ligand>
</feature>
<feature type="chain" id="PRO_5040169131" description="Peptidase metallopeptidase domain-containing protein" evidence="13">
    <location>
        <begin position="31"/>
        <end position="368"/>
    </location>
</feature>
<feature type="short sequence motif" description="Cysteine switch" evidence="12">
    <location>
        <begin position="123"/>
        <end position="150"/>
    </location>
</feature>
<feature type="binding site" evidence="11">
    <location>
        <position position="277"/>
    </location>
    <ligand>
        <name>Zn(2+)</name>
        <dbReference type="ChEBI" id="CHEBI:29105"/>
        <label>2</label>
        <note>catalytic</note>
    </ligand>
</feature>
<feature type="binding site" evidence="11">
    <location>
        <position position="230"/>
    </location>
    <ligand>
        <name>Ca(2+)</name>
        <dbReference type="ChEBI" id="CHEBI:29108"/>
        <label>3</label>
    </ligand>
</feature>
<feature type="domain" description="Peptidase metallopeptidase" evidence="14">
    <location>
        <begin position="158"/>
        <end position="322"/>
    </location>
</feature>
<keyword evidence="9" id="KW-0325">Glycoprotein</keyword>
<comment type="cofactor">
    <cofactor evidence="11">
        <name>Zn(2+)</name>
        <dbReference type="ChEBI" id="CHEBI:29105"/>
    </cofactor>
    <text evidence="11">Binds 2 Zn(2+) ions per subunit.</text>
</comment>
<dbReference type="SMART" id="SM00235">
    <property type="entry name" value="ZnMc"/>
    <property type="match status" value="1"/>
</dbReference>
<dbReference type="GO" id="GO:0030198">
    <property type="term" value="P:extracellular matrix organization"/>
    <property type="evidence" value="ECO:0007669"/>
    <property type="project" value="TreeGrafter"/>
</dbReference>
<dbReference type="PANTHER" id="PTHR10201:SF272">
    <property type="entry name" value="METALLOENDOPROTEINASE 5-MMP"/>
    <property type="match status" value="1"/>
</dbReference>
<evidence type="ECO:0000256" key="4">
    <source>
        <dbReference type="ARBA" id="ARBA00022729"/>
    </source>
</evidence>
<dbReference type="OrthoDB" id="406838at2759"/>
<evidence type="ECO:0000256" key="7">
    <source>
        <dbReference type="ARBA" id="ARBA00023049"/>
    </source>
</evidence>
<keyword evidence="2" id="KW-0645">Protease</keyword>
<protein>
    <recommendedName>
        <fullName evidence="14">Peptidase metallopeptidase domain-containing protein</fullName>
    </recommendedName>
</protein>
<sequence length="368" mass="40430">MKCLQSLLAAKASILLVYLSLLSTTTYVAARPKFYQKNTTSDPWQPFHKFAGCHKGDHIDGLAKLKQYLHQFGYIPSSSSSSPNFTDIFDETLESALKQYQKNFNINTTGQLDNNTVQMITRPRCGDADIINGTSSMNSGKSAHTNHHSVSHYSFFSNSPEWPDSQRNLTYAFSPENRLPNNTKAVFSRAFQRWSAVTPLTFTEIDSYPYADIKIGFFVGDHGDGEAFDGTLGTLAHAFAPTSGLFHLDGEEEWVVDGDITKSKSSTAIDLESVAVHEIGHVLGLGHSSVEDSIMYPSIAAGTRKTVLADDDIQGIQVLYGSNPNYNSSSSTPSDTAKDTNDGGVHIVDWHWSLTTFMSTVVFLCLLV</sequence>
<keyword evidence="11" id="KW-0106">Calcium</keyword>
<feature type="binding site" evidence="11">
    <location>
        <position position="224"/>
    </location>
    <ligand>
        <name>Zn(2+)</name>
        <dbReference type="ChEBI" id="CHEBI:29105"/>
        <label>1</label>
    </ligand>
</feature>
<dbReference type="Gene3D" id="3.40.390.10">
    <property type="entry name" value="Collagenase (Catalytic Domain)"/>
    <property type="match status" value="1"/>
</dbReference>
<evidence type="ECO:0000313" key="16">
    <source>
        <dbReference type="Proteomes" id="UP001141806"/>
    </source>
</evidence>
<dbReference type="EMBL" id="JAMYWD010000004">
    <property type="protein sequence ID" value="KAJ4973854.1"/>
    <property type="molecule type" value="Genomic_DNA"/>
</dbReference>
<feature type="binding site" description="in inhibited form" evidence="11">
    <location>
        <position position="125"/>
    </location>
    <ligand>
        <name>Zn(2+)</name>
        <dbReference type="ChEBI" id="CHEBI:29105"/>
        <label>2</label>
        <note>catalytic</note>
    </ligand>
</feature>
<organism evidence="15 16">
    <name type="scientific">Protea cynaroides</name>
    <dbReference type="NCBI Taxonomy" id="273540"/>
    <lineage>
        <taxon>Eukaryota</taxon>
        <taxon>Viridiplantae</taxon>
        <taxon>Streptophyta</taxon>
        <taxon>Embryophyta</taxon>
        <taxon>Tracheophyta</taxon>
        <taxon>Spermatophyta</taxon>
        <taxon>Magnoliopsida</taxon>
        <taxon>Proteales</taxon>
        <taxon>Proteaceae</taxon>
        <taxon>Protea</taxon>
    </lineage>
</organism>
<keyword evidence="7" id="KW-0482">Metalloprotease</keyword>
<dbReference type="InterPro" id="IPR002477">
    <property type="entry name" value="Peptidoglycan-bd-like"/>
</dbReference>
<feature type="binding site" evidence="11">
    <location>
        <position position="252"/>
    </location>
    <ligand>
        <name>Ca(2+)</name>
        <dbReference type="ChEBI" id="CHEBI:29108"/>
        <label>3</label>
    </ligand>
</feature>
<dbReference type="Pfam" id="PF00413">
    <property type="entry name" value="Peptidase_M10"/>
    <property type="match status" value="1"/>
</dbReference>
<dbReference type="InterPro" id="IPR033739">
    <property type="entry name" value="M10A_MMP"/>
</dbReference>
<dbReference type="SUPFAM" id="SSF55486">
    <property type="entry name" value="Metalloproteases ('zincins'), catalytic domain"/>
    <property type="match status" value="1"/>
</dbReference>
<feature type="binding site" evidence="11">
    <location>
        <position position="229"/>
    </location>
    <ligand>
        <name>Ca(2+)</name>
        <dbReference type="ChEBI" id="CHEBI:29108"/>
        <label>3</label>
    </ligand>
</feature>
<dbReference type="GO" id="GO:0006508">
    <property type="term" value="P:proteolysis"/>
    <property type="evidence" value="ECO:0007669"/>
    <property type="project" value="UniProtKB-KW"/>
</dbReference>
<feature type="binding site" evidence="11">
    <location>
        <position position="249"/>
    </location>
    <ligand>
        <name>Ca(2+)</name>
        <dbReference type="ChEBI" id="CHEBI:29108"/>
        <label>3</label>
    </ligand>
</feature>
<evidence type="ECO:0000256" key="10">
    <source>
        <dbReference type="PIRSR" id="PIRSR621190-1"/>
    </source>
</evidence>
<dbReference type="SUPFAM" id="SSF47090">
    <property type="entry name" value="PGBD-like"/>
    <property type="match status" value="1"/>
</dbReference>